<accession>A0A0R1VMK4</accession>
<sequence>MHFFDQKMVYSPFFAKRMFLNVAQMNQTMINNWKQTVTDDDVVYHLGDLALIPSKKAAYQQLFMILQQLPGRIVLIKGNHDSRALFRYLAKHNYQFINGDFKFTFHDVGCLLKFAHQQFFLTHYPMMLGKGGNRINLHGHIHHASCNTVNNINVGVDSPEKEYLAAPPLFGAPFSQKQVLEMVDKKRQDFQKMQF</sequence>
<evidence type="ECO:0000313" key="2">
    <source>
        <dbReference type="EMBL" id="KRM06945.1"/>
    </source>
</evidence>
<dbReference type="Gene3D" id="3.60.21.10">
    <property type="match status" value="1"/>
</dbReference>
<dbReference type="Proteomes" id="UP000051451">
    <property type="component" value="Unassembled WGS sequence"/>
</dbReference>
<evidence type="ECO:0000313" key="3">
    <source>
        <dbReference type="Proteomes" id="UP000051451"/>
    </source>
</evidence>
<gene>
    <name evidence="2" type="ORF">FC89_GL000254</name>
</gene>
<keyword evidence="3" id="KW-1185">Reference proteome</keyword>
<organism evidence="2 3">
    <name type="scientific">Liquorilactobacillus ghanensis DSM 18630</name>
    <dbReference type="NCBI Taxonomy" id="1423750"/>
    <lineage>
        <taxon>Bacteria</taxon>
        <taxon>Bacillati</taxon>
        <taxon>Bacillota</taxon>
        <taxon>Bacilli</taxon>
        <taxon>Lactobacillales</taxon>
        <taxon>Lactobacillaceae</taxon>
        <taxon>Liquorilactobacillus</taxon>
    </lineage>
</organism>
<reference evidence="2 3" key="1">
    <citation type="journal article" date="2015" name="Genome Announc.">
        <title>Expanding the biotechnology potential of lactobacilli through comparative genomics of 213 strains and associated genera.</title>
        <authorList>
            <person name="Sun Z."/>
            <person name="Harris H.M."/>
            <person name="McCann A."/>
            <person name="Guo C."/>
            <person name="Argimon S."/>
            <person name="Zhang W."/>
            <person name="Yang X."/>
            <person name="Jeffery I.B."/>
            <person name="Cooney J.C."/>
            <person name="Kagawa T.F."/>
            <person name="Liu W."/>
            <person name="Song Y."/>
            <person name="Salvetti E."/>
            <person name="Wrobel A."/>
            <person name="Rasinkangas P."/>
            <person name="Parkhill J."/>
            <person name="Rea M.C."/>
            <person name="O'Sullivan O."/>
            <person name="Ritari J."/>
            <person name="Douillard F.P."/>
            <person name="Paul Ross R."/>
            <person name="Yang R."/>
            <person name="Briner A.E."/>
            <person name="Felis G.E."/>
            <person name="de Vos W.M."/>
            <person name="Barrangou R."/>
            <person name="Klaenhammer T.R."/>
            <person name="Caufield P.W."/>
            <person name="Cui Y."/>
            <person name="Zhang H."/>
            <person name="O'Toole P.W."/>
        </authorList>
    </citation>
    <scope>NUCLEOTIDE SEQUENCE [LARGE SCALE GENOMIC DNA]</scope>
    <source>
        <strain evidence="2 3">DSM 18630</strain>
    </source>
</reference>
<dbReference type="EMBL" id="AZGB01000009">
    <property type="protein sequence ID" value="KRM06945.1"/>
    <property type="molecule type" value="Genomic_DNA"/>
</dbReference>
<comment type="caution">
    <text evidence="2">The sequence shown here is derived from an EMBL/GenBank/DDBJ whole genome shotgun (WGS) entry which is preliminary data.</text>
</comment>
<dbReference type="SUPFAM" id="SSF56300">
    <property type="entry name" value="Metallo-dependent phosphatases"/>
    <property type="match status" value="1"/>
</dbReference>
<dbReference type="InterPro" id="IPR029052">
    <property type="entry name" value="Metallo-depent_PP-like"/>
</dbReference>
<dbReference type="PATRIC" id="fig|1423750.3.peg.258"/>
<dbReference type="GO" id="GO:0016787">
    <property type="term" value="F:hydrolase activity"/>
    <property type="evidence" value="ECO:0007669"/>
    <property type="project" value="InterPro"/>
</dbReference>
<name>A0A0R1VMK4_9LACO</name>
<dbReference type="STRING" id="1423750.FC89_GL000254"/>
<evidence type="ECO:0000259" key="1">
    <source>
        <dbReference type="Pfam" id="PF00149"/>
    </source>
</evidence>
<proteinExistence type="predicted"/>
<dbReference type="Pfam" id="PF00149">
    <property type="entry name" value="Metallophos"/>
    <property type="match status" value="1"/>
</dbReference>
<dbReference type="InterPro" id="IPR004843">
    <property type="entry name" value="Calcineurin-like_PHP"/>
</dbReference>
<dbReference type="AlphaFoldDB" id="A0A0R1VMK4"/>
<feature type="domain" description="Calcineurin-like phosphoesterase" evidence="1">
    <location>
        <begin position="38"/>
        <end position="153"/>
    </location>
</feature>
<protein>
    <submittedName>
        <fullName evidence="2">Phosphoesterase</fullName>
    </submittedName>
</protein>